<gene>
    <name evidence="1" type="ORF">AVEN_271533_1</name>
</gene>
<reference evidence="1 2" key="1">
    <citation type="journal article" date="2019" name="Sci. Rep.">
        <title>Orb-weaving spider Araneus ventricosus genome elucidates the spidroin gene catalogue.</title>
        <authorList>
            <person name="Kono N."/>
            <person name="Nakamura H."/>
            <person name="Ohtoshi R."/>
            <person name="Moran D.A.P."/>
            <person name="Shinohara A."/>
            <person name="Yoshida Y."/>
            <person name="Fujiwara M."/>
            <person name="Mori M."/>
            <person name="Tomita M."/>
            <person name="Arakawa K."/>
        </authorList>
    </citation>
    <scope>NUCLEOTIDE SEQUENCE [LARGE SCALE GENOMIC DNA]</scope>
</reference>
<sequence>MRRFACETGAASLGNDETSATRSGYTTLPRVNSAIKEHGRLTATAFDENDPSVRTGFAESVQLPVHNVYQPNISFSDIERIIVPFDGDSHQSVEKWIELFEDVVNMFNLSDLYKLVFGKRSLKGKAKLYIQSETSVNCWEKLKFLLLSEFDYSCNSAELQEMLSKRKLKDNESLEEYVLNMKQLRNRGNIKDSALI</sequence>
<accession>A0A4Y2G1R2</accession>
<evidence type="ECO:0008006" key="3">
    <source>
        <dbReference type="Google" id="ProtNLM"/>
    </source>
</evidence>
<organism evidence="1 2">
    <name type="scientific">Araneus ventricosus</name>
    <name type="common">Orbweaver spider</name>
    <name type="synonym">Epeira ventricosa</name>
    <dbReference type="NCBI Taxonomy" id="182803"/>
    <lineage>
        <taxon>Eukaryota</taxon>
        <taxon>Metazoa</taxon>
        <taxon>Ecdysozoa</taxon>
        <taxon>Arthropoda</taxon>
        <taxon>Chelicerata</taxon>
        <taxon>Arachnida</taxon>
        <taxon>Araneae</taxon>
        <taxon>Araneomorphae</taxon>
        <taxon>Entelegynae</taxon>
        <taxon>Araneoidea</taxon>
        <taxon>Araneidae</taxon>
        <taxon>Araneus</taxon>
    </lineage>
</organism>
<proteinExistence type="predicted"/>
<name>A0A4Y2G1R2_ARAVE</name>
<comment type="caution">
    <text evidence="1">The sequence shown here is derived from an EMBL/GenBank/DDBJ whole genome shotgun (WGS) entry which is preliminary data.</text>
</comment>
<dbReference type="EMBL" id="BGPR01001142">
    <property type="protein sequence ID" value="GBM46588.1"/>
    <property type="molecule type" value="Genomic_DNA"/>
</dbReference>
<keyword evidence="2" id="KW-1185">Reference proteome</keyword>
<protein>
    <recommendedName>
        <fullName evidence="3">Retrotransposon gag domain-containing protein</fullName>
    </recommendedName>
</protein>
<dbReference type="OrthoDB" id="3863715at2759"/>
<evidence type="ECO:0000313" key="1">
    <source>
        <dbReference type="EMBL" id="GBM46588.1"/>
    </source>
</evidence>
<dbReference type="AlphaFoldDB" id="A0A4Y2G1R2"/>
<evidence type="ECO:0000313" key="2">
    <source>
        <dbReference type="Proteomes" id="UP000499080"/>
    </source>
</evidence>
<dbReference type="Proteomes" id="UP000499080">
    <property type="component" value="Unassembled WGS sequence"/>
</dbReference>